<dbReference type="AlphaFoldDB" id="A0A845A543"/>
<name>A0A845A543_9SPHN</name>
<dbReference type="RefSeq" id="WP_160737887.1">
    <property type="nucleotide sequence ID" value="NZ_WTYQ01000001.1"/>
</dbReference>
<protein>
    <submittedName>
        <fullName evidence="2">Uncharacterized protein</fullName>
    </submittedName>
</protein>
<evidence type="ECO:0000313" key="2">
    <source>
        <dbReference type="EMBL" id="MXP24677.1"/>
    </source>
</evidence>
<proteinExistence type="predicted"/>
<sequence>MSSRYPSYMPVLYSKIRPINQNRKNVEKNLTGQSGTHNKLNEPAAVLEGLPANPIAEADI</sequence>
<dbReference type="OrthoDB" id="9859106at2"/>
<gene>
    <name evidence="2" type="ORF">GRI39_01280</name>
</gene>
<dbReference type="Proteomes" id="UP000460561">
    <property type="component" value="Unassembled WGS sequence"/>
</dbReference>
<evidence type="ECO:0000313" key="3">
    <source>
        <dbReference type="Proteomes" id="UP000460561"/>
    </source>
</evidence>
<feature type="region of interest" description="Disordered" evidence="1">
    <location>
        <begin position="27"/>
        <end position="46"/>
    </location>
</feature>
<feature type="compositionally biased region" description="Polar residues" evidence="1">
    <location>
        <begin position="27"/>
        <end position="38"/>
    </location>
</feature>
<accession>A0A845A543</accession>
<organism evidence="2 3">
    <name type="scientific">Altericroceibacterium indicum</name>
    <dbReference type="NCBI Taxonomy" id="374177"/>
    <lineage>
        <taxon>Bacteria</taxon>
        <taxon>Pseudomonadati</taxon>
        <taxon>Pseudomonadota</taxon>
        <taxon>Alphaproteobacteria</taxon>
        <taxon>Sphingomonadales</taxon>
        <taxon>Erythrobacteraceae</taxon>
        <taxon>Altericroceibacterium</taxon>
    </lineage>
</organism>
<reference evidence="2 3" key="1">
    <citation type="submission" date="2019-12" db="EMBL/GenBank/DDBJ databases">
        <title>Genomic-based taxomic classification of the family Erythrobacteraceae.</title>
        <authorList>
            <person name="Xu L."/>
        </authorList>
    </citation>
    <scope>NUCLEOTIDE SEQUENCE [LARGE SCALE GENOMIC DNA]</scope>
    <source>
        <strain evidence="2 3">DSM 18604</strain>
    </source>
</reference>
<evidence type="ECO:0000256" key="1">
    <source>
        <dbReference type="SAM" id="MobiDB-lite"/>
    </source>
</evidence>
<dbReference type="EMBL" id="WTYQ01000001">
    <property type="protein sequence ID" value="MXP24677.1"/>
    <property type="molecule type" value="Genomic_DNA"/>
</dbReference>
<comment type="caution">
    <text evidence="2">The sequence shown here is derived from an EMBL/GenBank/DDBJ whole genome shotgun (WGS) entry which is preliminary data.</text>
</comment>
<keyword evidence="3" id="KW-1185">Reference proteome</keyword>